<dbReference type="RefSeq" id="WP_207128353.1">
    <property type="nucleotide sequence ID" value="NZ_BOPO01000127.1"/>
</dbReference>
<reference evidence="4" key="1">
    <citation type="journal article" date="2021" name="Int. J. Syst. Evol. Microbiol.">
        <title>Actinocatenispora comari sp. nov., an endophytic actinomycete isolated from aerial parts of Comarum salesowianum.</title>
        <authorList>
            <person name="Oyunbileg N."/>
            <person name="Iizaka Y."/>
            <person name="Hamada M."/>
            <person name="Davaapurev B.O."/>
            <person name="Fukumoto A."/>
            <person name="Tsetseg B."/>
            <person name="Kato F."/>
            <person name="Tamura T."/>
            <person name="Batkhuu J."/>
            <person name="Anzai Y."/>
        </authorList>
    </citation>
    <scope>NUCLEOTIDE SEQUENCE [LARGE SCALE GENOMIC DNA]</scope>
    <source>
        <strain evidence="4">NUM-2625</strain>
    </source>
</reference>
<dbReference type="AlphaFoldDB" id="A0A8J4ENN0"/>
<comment type="caution">
    <text evidence="3">The sequence shown here is derived from an EMBL/GenBank/DDBJ whole genome shotgun (WGS) entry which is preliminary data.</text>
</comment>
<feature type="compositionally biased region" description="Low complexity" evidence="1">
    <location>
        <begin position="52"/>
        <end position="71"/>
    </location>
</feature>
<dbReference type="EMBL" id="BOPO01000127">
    <property type="protein sequence ID" value="GIL30756.1"/>
    <property type="molecule type" value="Genomic_DNA"/>
</dbReference>
<evidence type="ECO:0008006" key="5">
    <source>
        <dbReference type="Google" id="ProtNLM"/>
    </source>
</evidence>
<feature type="chain" id="PRO_5039679885" description="DUF5666 domain-containing protein" evidence="2">
    <location>
        <begin position="31"/>
        <end position="181"/>
    </location>
</feature>
<proteinExistence type="predicted"/>
<dbReference type="InterPro" id="IPR006311">
    <property type="entry name" value="TAT_signal"/>
</dbReference>
<evidence type="ECO:0000256" key="2">
    <source>
        <dbReference type="SAM" id="SignalP"/>
    </source>
</evidence>
<dbReference type="PROSITE" id="PS51318">
    <property type="entry name" value="TAT"/>
    <property type="match status" value="1"/>
</dbReference>
<organism evidence="3 4">
    <name type="scientific">Actinocatenispora comari</name>
    <dbReference type="NCBI Taxonomy" id="2807577"/>
    <lineage>
        <taxon>Bacteria</taxon>
        <taxon>Bacillati</taxon>
        <taxon>Actinomycetota</taxon>
        <taxon>Actinomycetes</taxon>
        <taxon>Micromonosporales</taxon>
        <taxon>Micromonosporaceae</taxon>
        <taxon>Actinocatenispora</taxon>
    </lineage>
</organism>
<dbReference type="Proteomes" id="UP000614996">
    <property type="component" value="Unassembled WGS sequence"/>
</dbReference>
<keyword evidence="2" id="KW-0732">Signal</keyword>
<feature type="region of interest" description="Disordered" evidence="1">
    <location>
        <begin position="52"/>
        <end position="80"/>
    </location>
</feature>
<gene>
    <name evidence="3" type="ORF">NUM_60100</name>
</gene>
<accession>A0A8J4ENN0</accession>
<evidence type="ECO:0000256" key="1">
    <source>
        <dbReference type="SAM" id="MobiDB-lite"/>
    </source>
</evidence>
<sequence>MRDRNRTGRRWALAATAGVAGLVVLTGCGAAATTAGDVDSVDQQAMSALGISTTDTSDVSTTTSPSASATPGGQQARHKHPRLRRYLRKHTLHGSVTVQTKKGPQTVAVQRGTVVSVTSTELTVKSSDGFTETWRLTDKTRVRAHQQRTAASAVKPNEQIGVAGREQGKTDTARLVVVVDK</sequence>
<protein>
    <recommendedName>
        <fullName evidence="5">DUF5666 domain-containing protein</fullName>
    </recommendedName>
</protein>
<keyword evidence="4" id="KW-1185">Reference proteome</keyword>
<dbReference type="PROSITE" id="PS51257">
    <property type="entry name" value="PROKAR_LIPOPROTEIN"/>
    <property type="match status" value="1"/>
</dbReference>
<evidence type="ECO:0000313" key="4">
    <source>
        <dbReference type="Proteomes" id="UP000614996"/>
    </source>
</evidence>
<evidence type="ECO:0000313" key="3">
    <source>
        <dbReference type="EMBL" id="GIL30756.1"/>
    </source>
</evidence>
<name>A0A8J4ENN0_9ACTN</name>
<feature type="signal peptide" evidence="2">
    <location>
        <begin position="1"/>
        <end position="30"/>
    </location>
</feature>